<dbReference type="InterPro" id="IPR009057">
    <property type="entry name" value="Homeodomain-like_sf"/>
</dbReference>
<dbReference type="SUPFAM" id="SSF48498">
    <property type="entry name" value="Tetracyclin repressor-like, C-terminal domain"/>
    <property type="match status" value="1"/>
</dbReference>
<evidence type="ECO:0000256" key="3">
    <source>
        <dbReference type="ARBA" id="ARBA00023163"/>
    </source>
</evidence>
<accession>A0A3B0SCV9</accession>
<dbReference type="EMBL" id="UOEH01000356">
    <property type="protein sequence ID" value="VAW02130.1"/>
    <property type="molecule type" value="Genomic_DNA"/>
</dbReference>
<dbReference type="Gene3D" id="1.10.357.10">
    <property type="entry name" value="Tetracycline Repressor, domain 2"/>
    <property type="match status" value="1"/>
</dbReference>
<dbReference type="GO" id="GO:0003700">
    <property type="term" value="F:DNA-binding transcription factor activity"/>
    <property type="evidence" value="ECO:0007669"/>
    <property type="project" value="TreeGrafter"/>
</dbReference>
<gene>
    <name evidence="5" type="ORF">MNBD_ALPHA05-72</name>
</gene>
<proteinExistence type="predicted"/>
<dbReference type="InterPro" id="IPR036271">
    <property type="entry name" value="Tet_transcr_reg_TetR-rel_C_sf"/>
</dbReference>
<keyword evidence="2" id="KW-0238">DNA-binding</keyword>
<organism evidence="5">
    <name type="scientific">hydrothermal vent metagenome</name>
    <dbReference type="NCBI Taxonomy" id="652676"/>
    <lineage>
        <taxon>unclassified sequences</taxon>
        <taxon>metagenomes</taxon>
        <taxon>ecological metagenomes</taxon>
    </lineage>
</organism>
<dbReference type="PANTHER" id="PTHR30055:SF223">
    <property type="entry name" value="HTH-TYPE TRANSCRIPTIONAL REGULATOR UIDR"/>
    <property type="match status" value="1"/>
</dbReference>
<feature type="domain" description="HTH tetR-type" evidence="4">
    <location>
        <begin position="11"/>
        <end position="71"/>
    </location>
</feature>
<dbReference type="GO" id="GO:0000976">
    <property type="term" value="F:transcription cis-regulatory region binding"/>
    <property type="evidence" value="ECO:0007669"/>
    <property type="project" value="TreeGrafter"/>
</dbReference>
<name>A0A3B0SCV9_9ZZZZ</name>
<dbReference type="PRINTS" id="PR00455">
    <property type="entry name" value="HTHTETR"/>
</dbReference>
<dbReference type="SUPFAM" id="SSF46689">
    <property type="entry name" value="Homeodomain-like"/>
    <property type="match status" value="1"/>
</dbReference>
<sequence length="209" mass="23390">MHRARTDQAKDDRREVLQTAALYEFFERGFSAARMDDIAKRAGLSKGTLYLYFDSKEALFTSLIETFALPNVERIEMAARAAGGARNAIHAVMALAPSLVRESVVPLIAKILIADAPAFPDMATTYRKTVIERVLGVFTNILKDAHEAGEIEVSDPELTARLIVAPIFFSAMWRVVFEHDDEATFDVARLFALHEEMLLRALRFKEDAA</sequence>
<protein>
    <submittedName>
        <fullName evidence="5">Transcriptional regulator, AcrR family</fullName>
    </submittedName>
</protein>
<evidence type="ECO:0000256" key="1">
    <source>
        <dbReference type="ARBA" id="ARBA00023015"/>
    </source>
</evidence>
<dbReference type="FunFam" id="1.10.10.60:FF:000141">
    <property type="entry name" value="TetR family transcriptional regulator"/>
    <property type="match status" value="1"/>
</dbReference>
<keyword evidence="3" id="KW-0804">Transcription</keyword>
<evidence type="ECO:0000259" key="4">
    <source>
        <dbReference type="PROSITE" id="PS50977"/>
    </source>
</evidence>
<dbReference type="InterPro" id="IPR039536">
    <property type="entry name" value="TetR_C_Proteobacteria"/>
</dbReference>
<reference evidence="5" key="1">
    <citation type="submission" date="2018-06" db="EMBL/GenBank/DDBJ databases">
        <authorList>
            <person name="Zhirakovskaya E."/>
        </authorList>
    </citation>
    <scope>NUCLEOTIDE SEQUENCE</scope>
</reference>
<dbReference type="PANTHER" id="PTHR30055">
    <property type="entry name" value="HTH-TYPE TRANSCRIPTIONAL REGULATOR RUTR"/>
    <property type="match status" value="1"/>
</dbReference>
<dbReference type="Pfam" id="PF00440">
    <property type="entry name" value="TetR_N"/>
    <property type="match status" value="1"/>
</dbReference>
<dbReference type="AlphaFoldDB" id="A0A3B0SCV9"/>
<keyword evidence="1" id="KW-0805">Transcription regulation</keyword>
<dbReference type="Pfam" id="PF14246">
    <property type="entry name" value="TetR_C_7"/>
    <property type="match status" value="1"/>
</dbReference>
<dbReference type="InterPro" id="IPR050109">
    <property type="entry name" value="HTH-type_TetR-like_transc_reg"/>
</dbReference>
<dbReference type="InterPro" id="IPR001647">
    <property type="entry name" value="HTH_TetR"/>
</dbReference>
<evidence type="ECO:0000313" key="5">
    <source>
        <dbReference type="EMBL" id="VAW02130.1"/>
    </source>
</evidence>
<evidence type="ECO:0000256" key="2">
    <source>
        <dbReference type="ARBA" id="ARBA00023125"/>
    </source>
</evidence>
<dbReference type="PROSITE" id="PS50977">
    <property type="entry name" value="HTH_TETR_2"/>
    <property type="match status" value="1"/>
</dbReference>